<dbReference type="GO" id="GO:0003677">
    <property type="term" value="F:DNA binding"/>
    <property type="evidence" value="ECO:0007669"/>
    <property type="project" value="UniProtKB-UniRule"/>
</dbReference>
<comment type="caution">
    <text evidence="2">Lacks conserved residue(s) required for the propagation of feature annotation.</text>
</comment>
<organism evidence="4 5">
    <name type="scientific">Actinacidiphila glaucinigra</name>
    <dbReference type="NCBI Taxonomy" id="235986"/>
    <lineage>
        <taxon>Bacteria</taxon>
        <taxon>Bacillati</taxon>
        <taxon>Actinomycetota</taxon>
        <taxon>Actinomycetes</taxon>
        <taxon>Kitasatosporales</taxon>
        <taxon>Streptomycetaceae</taxon>
        <taxon>Actinacidiphila</taxon>
    </lineage>
</organism>
<name>A0A239NZN7_9ACTN</name>
<evidence type="ECO:0000313" key="5">
    <source>
        <dbReference type="Proteomes" id="UP000198280"/>
    </source>
</evidence>
<dbReference type="EMBL" id="FZOF01000063">
    <property type="protein sequence ID" value="SNT60341.1"/>
    <property type="molecule type" value="Genomic_DNA"/>
</dbReference>
<proteinExistence type="predicted"/>
<sequence length="44" mass="4954">MEAKVTRATLYRHFTGKEELVFAYLQRADQGIRAQITAARASSP</sequence>
<accession>A0A239NZN7</accession>
<protein>
    <submittedName>
        <fullName evidence="4">Transcriptional regulator, TetR family</fullName>
    </submittedName>
</protein>
<dbReference type="Proteomes" id="UP000198280">
    <property type="component" value="Unassembled WGS sequence"/>
</dbReference>
<evidence type="ECO:0000259" key="3">
    <source>
        <dbReference type="PROSITE" id="PS50977"/>
    </source>
</evidence>
<dbReference type="SUPFAM" id="SSF46689">
    <property type="entry name" value="Homeodomain-like"/>
    <property type="match status" value="1"/>
</dbReference>
<gene>
    <name evidence="4" type="ORF">SAMN05216252_16310</name>
</gene>
<dbReference type="AlphaFoldDB" id="A0A239NZN7"/>
<dbReference type="Gene3D" id="1.10.357.10">
    <property type="entry name" value="Tetracycline Repressor, domain 2"/>
    <property type="match status" value="1"/>
</dbReference>
<evidence type="ECO:0000256" key="1">
    <source>
        <dbReference type="ARBA" id="ARBA00023125"/>
    </source>
</evidence>
<evidence type="ECO:0000313" key="4">
    <source>
        <dbReference type="EMBL" id="SNT60341.1"/>
    </source>
</evidence>
<keyword evidence="1 2" id="KW-0238">DNA-binding</keyword>
<keyword evidence="5" id="KW-1185">Reference proteome</keyword>
<evidence type="ECO:0000256" key="2">
    <source>
        <dbReference type="PROSITE-ProRule" id="PRU00335"/>
    </source>
</evidence>
<dbReference type="InterPro" id="IPR009057">
    <property type="entry name" value="Homeodomain-like_sf"/>
</dbReference>
<reference evidence="4 5" key="1">
    <citation type="submission" date="2017-06" db="EMBL/GenBank/DDBJ databases">
        <authorList>
            <person name="Kim H.J."/>
            <person name="Triplett B.A."/>
        </authorList>
    </citation>
    <scope>NUCLEOTIDE SEQUENCE [LARGE SCALE GENOMIC DNA]</scope>
    <source>
        <strain evidence="4 5">CGMCC 4.1858</strain>
    </source>
</reference>
<dbReference type="PROSITE" id="PS50977">
    <property type="entry name" value="HTH_TETR_2"/>
    <property type="match status" value="1"/>
</dbReference>
<dbReference type="InterPro" id="IPR001647">
    <property type="entry name" value="HTH_TetR"/>
</dbReference>
<dbReference type="Pfam" id="PF00440">
    <property type="entry name" value="TetR_N"/>
    <property type="match status" value="1"/>
</dbReference>
<feature type="domain" description="HTH tetR-type" evidence="3">
    <location>
        <begin position="1"/>
        <end position="32"/>
    </location>
</feature>